<name>A0A1H9L5U9_9BACT</name>
<evidence type="ECO:0000256" key="1">
    <source>
        <dbReference type="ARBA" id="ARBA00022729"/>
    </source>
</evidence>
<dbReference type="RefSeq" id="WP_175489453.1">
    <property type="nucleotide sequence ID" value="NZ_FOFB01000023.1"/>
</dbReference>
<keyword evidence="5" id="KW-1185">Reference proteome</keyword>
<feature type="domain" description="Outer membrane protein beta-barrel" evidence="3">
    <location>
        <begin position="184"/>
        <end position="336"/>
    </location>
</feature>
<dbReference type="Pfam" id="PF13505">
    <property type="entry name" value="OMP_b-brl"/>
    <property type="match status" value="1"/>
</dbReference>
<evidence type="ECO:0000313" key="4">
    <source>
        <dbReference type="EMBL" id="SER06804.1"/>
    </source>
</evidence>
<dbReference type="EMBL" id="FOFB01000023">
    <property type="protein sequence ID" value="SER06804.1"/>
    <property type="molecule type" value="Genomic_DNA"/>
</dbReference>
<accession>A0A1H9L5U9</accession>
<dbReference type="Gene3D" id="2.40.160.20">
    <property type="match status" value="1"/>
</dbReference>
<dbReference type="InterPro" id="IPR011250">
    <property type="entry name" value="OMP/PagP_B-barrel"/>
</dbReference>
<reference evidence="5" key="1">
    <citation type="submission" date="2016-10" db="EMBL/GenBank/DDBJ databases">
        <authorList>
            <person name="Varghese N."/>
            <person name="Submissions S."/>
        </authorList>
    </citation>
    <scope>NUCLEOTIDE SEQUENCE [LARGE SCALE GENOMIC DNA]</scope>
    <source>
        <strain evidence="5">DSM 24740</strain>
    </source>
</reference>
<keyword evidence="1 2" id="KW-0732">Signal</keyword>
<feature type="signal peptide" evidence="2">
    <location>
        <begin position="1"/>
        <end position="18"/>
    </location>
</feature>
<dbReference type="InParanoid" id="A0A1H9L5U9"/>
<gene>
    <name evidence="4" type="ORF">SAMN05444359_12315</name>
</gene>
<dbReference type="InterPro" id="IPR027385">
    <property type="entry name" value="Beta-barrel_OMP"/>
</dbReference>
<dbReference type="SUPFAM" id="SSF56925">
    <property type="entry name" value="OMPA-like"/>
    <property type="match status" value="2"/>
</dbReference>
<feature type="chain" id="PRO_5011726638" evidence="2">
    <location>
        <begin position="19"/>
        <end position="343"/>
    </location>
</feature>
<organism evidence="4 5">
    <name type="scientific">Neolewinella agarilytica</name>
    <dbReference type="NCBI Taxonomy" id="478744"/>
    <lineage>
        <taxon>Bacteria</taxon>
        <taxon>Pseudomonadati</taxon>
        <taxon>Bacteroidota</taxon>
        <taxon>Saprospiria</taxon>
        <taxon>Saprospirales</taxon>
        <taxon>Lewinellaceae</taxon>
        <taxon>Neolewinella</taxon>
    </lineage>
</organism>
<evidence type="ECO:0000256" key="2">
    <source>
        <dbReference type="SAM" id="SignalP"/>
    </source>
</evidence>
<dbReference type="Proteomes" id="UP000199021">
    <property type="component" value="Unassembled WGS sequence"/>
</dbReference>
<protein>
    <submittedName>
        <fullName evidence="4">Outer membrane protein beta-barrel domain-containing protein</fullName>
    </submittedName>
</protein>
<evidence type="ECO:0000259" key="3">
    <source>
        <dbReference type="Pfam" id="PF13505"/>
    </source>
</evidence>
<evidence type="ECO:0000313" key="5">
    <source>
        <dbReference type="Proteomes" id="UP000199021"/>
    </source>
</evidence>
<dbReference type="AlphaFoldDB" id="A0A1H9L5U9"/>
<sequence>MKFIFPFLLLLFSLSLQAQYDKGNWYLNADAGLRTVTSRPGVGDLLGSSFSGGFFLENNVMVGTRLELGSLLNDDLEDPHYRIEPFVRYYLPTGRMRRLRYFAEVGAGLLFENNLQTYLRGGVGAEYQLAPGIMATAGLRYNTGGEARASGLTLDFGINLVFGDLEGSKQNDIGSRKGTFFLDASVGQLTLGKLNDINLISGAISLNGGYFLTNKLLLEGGLSFSANNVEQTTDREFLSRSNRYAANVGFRYLFNEGKKFQPYLAAGLRYDYVTQYYERENIDRVIDFSGGNLSADFKAGFLYNFNERVALDFHVGYNPRLGGSLGQSGFSGGVGLKVFLGRR</sequence>
<proteinExistence type="predicted"/>